<protein>
    <submittedName>
        <fullName evidence="9">TolC family outer membrane protein</fullName>
    </submittedName>
</protein>
<comment type="caution">
    <text evidence="9">The sequence shown here is derived from an EMBL/GenBank/DDBJ whole genome shotgun (WGS) entry which is preliminary data.</text>
</comment>
<evidence type="ECO:0000256" key="7">
    <source>
        <dbReference type="ARBA" id="ARBA00023237"/>
    </source>
</evidence>
<keyword evidence="3" id="KW-0813">Transport</keyword>
<dbReference type="InterPro" id="IPR051906">
    <property type="entry name" value="TolC-like"/>
</dbReference>
<evidence type="ECO:0000313" key="10">
    <source>
        <dbReference type="Proteomes" id="UP000573499"/>
    </source>
</evidence>
<evidence type="ECO:0000256" key="1">
    <source>
        <dbReference type="ARBA" id="ARBA00004442"/>
    </source>
</evidence>
<gene>
    <name evidence="9" type="ORF">H3H39_22890</name>
</gene>
<accession>A0A7W2FDX5</accession>
<keyword evidence="7" id="KW-0998">Cell outer membrane</keyword>
<feature type="coiled-coil region" evidence="8">
    <location>
        <begin position="331"/>
        <end position="358"/>
    </location>
</feature>
<proteinExistence type="inferred from homology"/>
<keyword evidence="5" id="KW-0812">Transmembrane</keyword>
<dbReference type="GO" id="GO:1990281">
    <property type="term" value="C:efflux pump complex"/>
    <property type="evidence" value="ECO:0007669"/>
    <property type="project" value="TreeGrafter"/>
</dbReference>
<dbReference type="EMBL" id="JACEZU010000013">
    <property type="protein sequence ID" value="MBA5689901.1"/>
    <property type="molecule type" value="Genomic_DNA"/>
</dbReference>
<dbReference type="AlphaFoldDB" id="A0A7W2FDX5"/>
<dbReference type="PANTHER" id="PTHR30026:SF20">
    <property type="entry name" value="OUTER MEMBRANE PROTEIN TOLC"/>
    <property type="match status" value="1"/>
</dbReference>
<evidence type="ECO:0000256" key="6">
    <source>
        <dbReference type="ARBA" id="ARBA00023136"/>
    </source>
</evidence>
<comment type="subcellular location">
    <subcellularLocation>
        <location evidence="1">Cell outer membrane</location>
    </subcellularLocation>
</comment>
<dbReference type="SUPFAM" id="SSF56954">
    <property type="entry name" value="Outer membrane efflux proteins (OEP)"/>
    <property type="match status" value="1"/>
</dbReference>
<keyword evidence="4" id="KW-1134">Transmembrane beta strand</keyword>
<dbReference type="GO" id="GO:0009279">
    <property type="term" value="C:cell outer membrane"/>
    <property type="evidence" value="ECO:0007669"/>
    <property type="project" value="UniProtKB-SubCell"/>
</dbReference>
<dbReference type="InterPro" id="IPR003423">
    <property type="entry name" value="OMP_efflux"/>
</dbReference>
<dbReference type="GO" id="GO:0015562">
    <property type="term" value="F:efflux transmembrane transporter activity"/>
    <property type="evidence" value="ECO:0007669"/>
    <property type="project" value="InterPro"/>
</dbReference>
<evidence type="ECO:0000256" key="2">
    <source>
        <dbReference type="ARBA" id="ARBA00007613"/>
    </source>
</evidence>
<evidence type="ECO:0000256" key="4">
    <source>
        <dbReference type="ARBA" id="ARBA00022452"/>
    </source>
</evidence>
<evidence type="ECO:0000256" key="5">
    <source>
        <dbReference type="ARBA" id="ARBA00022692"/>
    </source>
</evidence>
<keyword evidence="6" id="KW-0472">Membrane</keyword>
<dbReference type="Proteomes" id="UP000573499">
    <property type="component" value="Unassembled WGS sequence"/>
</dbReference>
<comment type="similarity">
    <text evidence="2">Belongs to the outer membrane factor (OMF) (TC 1.B.17) family.</text>
</comment>
<dbReference type="Pfam" id="PF02321">
    <property type="entry name" value="OEP"/>
    <property type="match status" value="2"/>
</dbReference>
<dbReference type="RefSeq" id="WP_182156701.1">
    <property type="nucleotide sequence ID" value="NZ_JACEZU010000013.1"/>
</dbReference>
<dbReference type="InterPro" id="IPR010130">
    <property type="entry name" value="T1SS_OMP_TolC"/>
</dbReference>
<dbReference type="Gene3D" id="1.20.1600.10">
    <property type="entry name" value="Outer membrane efflux proteins (OEP)"/>
    <property type="match status" value="1"/>
</dbReference>
<keyword evidence="10" id="KW-1185">Reference proteome</keyword>
<dbReference type="NCBIfam" id="TIGR01844">
    <property type="entry name" value="type_I_sec_TolC"/>
    <property type="match status" value="1"/>
</dbReference>
<evidence type="ECO:0000256" key="3">
    <source>
        <dbReference type="ARBA" id="ARBA00022448"/>
    </source>
</evidence>
<sequence length="453" mass="48113">MMKLHTKPAVLGLLLALYGGLAGAMDVADAYRQSLANDPASLAADQALLAGREQALQGDALLRPRVSLQAGVSRIHDHQTGELAPPVSSLLSTDSTGTARQATLQLVQPLYDRGALASRRQLHQQTELAQTSFAAARQEQALRVAQAYFGVLLAEETLRVVGNELAAVRQQRDRAQARFDVGQDRITDLREAQARLDAVTTREVAARSMLELRQAQFRETTGLAPDGLAPLAQSFVPRAPEPAALAAWQATGEGRSTAVLARQSALEIAQAELSKKGLAARPTVDLVASYGARNQSGNLSPLVAPSGDRNAAIGLVLNVPLYAGGGLDSRQREAAARVGQAEQELAAARRDVRLAVQEGYLAVTTGVSRVAAQEQALVSARSALDATSQGRDVGTRTALDVLDAQQRLYAAQLELMQGRVDYLLGRLRLAAAAGELNEDSLRTLDLWLEGGHG</sequence>
<evidence type="ECO:0000313" key="9">
    <source>
        <dbReference type="EMBL" id="MBA5689901.1"/>
    </source>
</evidence>
<evidence type="ECO:0000256" key="8">
    <source>
        <dbReference type="SAM" id="Coils"/>
    </source>
</evidence>
<organism evidence="9 10">
    <name type="scientific">Rugamonas apoptosis</name>
    <dbReference type="NCBI Taxonomy" id="2758570"/>
    <lineage>
        <taxon>Bacteria</taxon>
        <taxon>Pseudomonadati</taxon>
        <taxon>Pseudomonadota</taxon>
        <taxon>Betaproteobacteria</taxon>
        <taxon>Burkholderiales</taxon>
        <taxon>Oxalobacteraceae</taxon>
        <taxon>Telluria group</taxon>
        <taxon>Rugamonas</taxon>
    </lineage>
</organism>
<dbReference type="PANTHER" id="PTHR30026">
    <property type="entry name" value="OUTER MEMBRANE PROTEIN TOLC"/>
    <property type="match status" value="1"/>
</dbReference>
<reference evidence="9 10" key="1">
    <citation type="submission" date="2020-07" db="EMBL/GenBank/DDBJ databases">
        <title>Novel species isolated from subtropical streams in China.</title>
        <authorList>
            <person name="Lu H."/>
        </authorList>
    </citation>
    <scope>NUCLEOTIDE SEQUENCE [LARGE SCALE GENOMIC DNA]</scope>
    <source>
        <strain evidence="9 10">LX47W</strain>
    </source>
</reference>
<name>A0A7W2FDX5_9BURK</name>
<dbReference type="GO" id="GO:0015288">
    <property type="term" value="F:porin activity"/>
    <property type="evidence" value="ECO:0007669"/>
    <property type="project" value="TreeGrafter"/>
</dbReference>
<keyword evidence="8" id="KW-0175">Coiled coil</keyword>